<evidence type="ECO:0000313" key="2">
    <source>
        <dbReference type="EMBL" id="KAJ9545719.1"/>
    </source>
</evidence>
<keyword evidence="3" id="KW-1185">Reference proteome</keyword>
<dbReference type="Gene3D" id="2.40.50.140">
    <property type="entry name" value="Nucleic acid-binding proteins"/>
    <property type="match status" value="1"/>
</dbReference>
<dbReference type="AlphaFoldDB" id="A0AA38WD28"/>
<feature type="non-terminal residue" evidence="2">
    <location>
        <position position="81"/>
    </location>
</feature>
<protein>
    <submittedName>
        <fullName evidence="2">Uncharacterized protein</fullName>
    </submittedName>
</protein>
<feature type="signal peptide" evidence="1">
    <location>
        <begin position="1"/>
        <end position="17"/>
    </location>
</feature>
<dbReference type="InterPro" id="IPR012340">
    <property type="entry name" value="NA-bd_OB-fold"/>
</dbReference>
<keyword evidence="1" id="KW-0732">Signal</keyword>
<reference evidence="2" key="1">
    <citation type="submission" date="2023-03" db="EMBL/GenBank/DDBJ databases">
        <title>Chromosome-scale reference genome and RAD-based genetic map of yellow starthistle (Centaurea solstitialis) reveal putative structural variation and QTLs associated with invader traits.</title>
        <authorList>
            <person name="Reatini B."/>
            <person name="Cang F.A."/>
            <person name="Jiang Q."/>
            <person name="Mckibben M.T.W."/>
            <person name="Barker M.S."/>
            <person name="Rieseberg L.H."/>
            <person name="Dlugosch K.M."/>
        </authorList>
    </citation>
    <scope>NUCLEOTIDE SEQUENCE</scope>
    <source>
        <strain evidence="2">CAN-66</strain>
        <tissue evidence="2">Leaf</tissue>
    </source>
</reference>
<organism evidence="2 3">
    <name type="scientific">Centaurea solstitialis</name>
    <name type="common">yellow star-thistle</name>
    <dbReference type="NCBI Taxonomy" id="347529"/>
    <lineage>
        <taxon>Eukaryota</taxon>
        <taxon>Viridiplantae</taxon>
        <taxon>Streptophyta</taxon>
        <taxon>Embryophyta</taxon>
        <taxon>Tracheophyta</taxon>
        <taxon>Spermatophyta</taxon>
        <taxon>Magnoliopsida</taxon>
        <taxon>eudicotyledons</taxon>
        <taxon>Gunneridae</taxon>
        <taxon>Pentapetalae</taxon>
        <taxon>asterids</taxon>
        <taxon>campanulids</taxon>
        <taxon>Asterales</taxon>
        <taxon>Asteraceae</taxon>
        <taxon>Carduoideae</taxon>
        <taxon>Cardueae</taxon>
        <taxon>Centaureinae</taxon>
        <taxon>Centaurea</taxon>
    </lineage>
</organism>
<proteinExistence type="predicted"/>
<comment type="caution">
    <text evidence="2">The sequence shown here is derived from an EMBL/GenBank/DDBJ whole genome shotgun (WGS) entry which is preliminary data.</text>
</comment>
<accession>A0AA38WD28</accession>
<sequence>MLLIYIFYNAFLDVIGGVVSCGNMDVYDRNGKESKRINFEMQDSEGKVDNFAQELSTFFNANKSDGCVIIIIQFARVRLWK</sequence>
<dbReference type="SUPFAM" id="SSF50249">
    <property type="entry name" value="Nucleic acid-binding proteins"/>
    <property type="match status" value="1"/>
</dbReference>
<gene>
    <name evidence="2" type="ORF">OSB04_025426</name>
</gene>
<evidence type="ECO:0000313" key="3">
    <source>
        <dbReference type="Proteomes" id="UP001172457"/>
    </source>
</evidence>
<dbReference type="Proteomes" id="UP001172457">
    <property type="component" value="Chromosome 6"/>
</dbReference>
<dbReference type="EMBL" id="JARYMX010000006">
    <property type="protein sequence ID" value="KAJ9545719.1"/>
    <property type="molecule type" value="Genomic_DNA"/>
</dbReference>
<evidence type="ECO:0000256" key="1">
    <source>
        <dbReference type="SAM" id="SignalP"/>
    </source>
</evidence>
<feature type="chain" id="PRO_5041470765" evidence="1">
    <location>
        <begin position="18"/>
        <end position="81"/>
    </location>
</feature>
<name>A0AA38WD28_9ASTR</name>